<accession>A0ACD2UD85</accession>
<sequence length="207" mass="22807">MNFGVIATTVFSLAVLNGAYAATDKNRVLVEARWYTEAYVKQSLANSNPRLLASAFPSTATYVFAADAPKFRSEGANLLKKEVSTIQGDFVRWPPSRDGKALKTQWDEMCVSLIAQGLRSLYQQTRQMSFVTIPKDLVIAKIETGELVSAPSNLSQTKKRDGGDIKVIPPVGEGKMRCNIYKTARGGDVMYDISVVFVAMAAYRRSH</sequence>
<proteinExistence type="predicted"/>
<protein>
    <submittedName>
        <fullName evidence="1">Uncharacterized protein</fullName>
    </submittedName>
</protein>
<gene>
    <name evidence="1" type="ORF">SAMN04488483_5338</name>
</gene>
<name>A0ACD2UD85_9PSED</name>
<evidence type="ECO:0000313" key="2">
    <source>
        <dbReference type="Proteomes" id="UP001158048"/>
    </source>
</evidence>
<dbReference type="Proteomes" id="UP001158048">
    <property type="component" value="Unassembled WGS sequence"/>
</dbReference>
<keyword evidence="2" id="KW-1185">Reference proteome</keyword>
<evidence type="ECO:0000313" key="1">
    <source>
        <dbReference type="EMBL" id="SMQ30294.1"/>
    </source>
</evidence>
<comment type="caution">
    <text evidence="1">The sequence shown here is derived from an EMBL/GenBank/DDBJ whole genome shotgun (WGS) entry which is preliminary data.</text>
</comment>
<reference evidence="1" key="1">
    <citation type="submission" date="2017-05" db="EMBL/GenBank/DDBJ databases">
        <authorList>
            <person name="Varghese N."/>
            <person name="Submissions S."/>
        </authorList>
    </citation>
    <scope>NUCLEOTIDE SEQUENCE</scope>
    <source>
        <strain evidence="1">LMG 28168</strain>
    </source>
</reference>
<organism evidence="1 2">
    <name type="scientific">Pseudomonas helmanticensis</name>
    <dbReference type="NCBI Taxonomy" id="1471381"/>
    <lineage>
        <taxon>Bacteria</taxon>
        <taxon>Pseudomonadati</taxon>
        <taxon>Pseudomonadota</taxon>
        <taxon>Gammaproteobacteria</taxon>
        <taxon>Pseudomonadales</taxon>
        <taxon>Pseudomonadaceae</taxon>
        <taxon>Pseudomonas</taxon>
    </lineage>
</organism>
<dbReference type="EMBL" id="FXUY01000002">
    <property type="protein sequence ID" value="SMQ30294.1"/>
    <property type="molecule type" value="Genomic_DNA"/>
</dbReference>